<proteinExistence type="predicted"/>
<dbReference type="AlphaFoldDB" id="A0A381Q0R1"/>
<gene>
    <name evidence="1" type="ORF">METZ01_LOCUS25770</name>
</gene>
<reference evidence="1" key="1">
    <citation type="submission" date="2018-05" db="EMBL/GenBank/DDBJ databases">
        <authorList>
            <person name="Lanie J.A."/>
            <person name="Ng W.-L."/>
            <person name="Kazmierczak K.M."/>
            <person name="Andrzejewski T.M."/>
            <person name="Davidsen T.M."/>
            <person name="Wayne K.J."/>
            <person name="Tettelin H."/>
            <person name="Glass J.I."/>
            <person name="Rusch D."/>
            <person name="Podicherti R."/>
            <person name="Tsui H.-C.T."/>
            <person name="Winkler M.E."/>
        </authorList>
    </citation>
    <scope>NUCLEOTIDE SEQUENCE</scope>
</reference>
<sequence length="92" mass="10133">MGAEFPGKVVVQAHYQAENSANPRRQRSQSTQLGSPIIHHCHPLSLVDCVLPEAALGYLKTPFESIKELNDLSINLGDELRQCGGEVFRFAT</sequence>
<organism evidence="1">
    <name type="scientific">marine metagenome</name>
    <dbReference type="NCBI Taxonomy" id="408172"/>
    <lineage>
        <taxon>unclassified sequences</taxon>
        <taxon>metagenomes</taxon>
        <taxon>ecological metagenomes</taxon>
    </lineage>
</organism>
<name>A0A381Q0R1_9ZZZZ</name>
<evidence type="ECO:0000313" key="1">
    <source>
        <dbReference type="EMBL" id="SUZ72916.1"/>
    </source>
</evidence>
<protein>
    <submittedName>
        <fullName evidence="1">Uncharacterized protein</fullName>
    </submittedName>
</protein>
<dbReference type="EMBL" id="UINC01001161">
    <property type="protein sequence ID" value="SUZ72916.1"/>
    <property type="molecule type" value="Genomic_DNA"/>
</dbReference>
<accession>A0A381Q0R1</accession>